<dbReference type="Pfam" id="PF07714">
    <property type="entry name" value="PK_Tyr_Ser-Thr"/>
    <property type="match status" value="1"/>
</dbReference>
<dbReference type="FunFam" id="1.10.510.10:FF:000190">
    <property type="entry name" value="Proto-oncogene tyrosine-protein kinase receptor Ret"/>
    <property type="match status" value="1"/>
</dbReference>
<dbReference type="InterPro" id="IPR050122">
    <property type="entry name" value="RTK"/>
</dbReference>
<evidence type="ECO:0000256" key="18">
    <source>
        <dbReference type="ARBA" id="ARBA00051243"/>
    </source>
</evidence>
<dbReference type="InterPro" id="IPR017441">
    <property type="entry name" value="Protein_kinase_ATP_BS"/>
</dbReference>
<keyword evidence="9" id="KW-0418">Kinase</keyword>
<evidence type="ECO:0000256" key="17">
    <source>
        <dbReference type="ARBA" id="ARBA00023319"/>
    </source>
</evidence>
<dbReference type="InterPro" id="IPR001245">
    <property type="entry name" value="Ser-Thr/Tyr_kinase_cat_dom"/>
</dbReference>
<dbReference type="Gene3D" id="3.30.200.20">
    <property type="entry name" value="Phosphorylase Kinase, domain 1"/>
    <property type="match status" value="1"/>
</dbReference>
<feature type="region of interest" description="Disordered" evidence="22">
    <location>
        <begin position="129"/>
        <end position="222"/>
    </location>
</feature>
<feature type="compositionally biased region" description="Gly residues" evidence="22">
    <location>
        <begin position="208"/>
        <end position="222"/>
    </location>
</feature>
<dbReference type="GO" id="GO:0043235">
    <property type="term" value="C:receptor complex"/>
    <property type="evidence" value="ECO:0007669"/>
    <property type="project" value="TreeGrafter"/>
</dbReference>
<keyword evidence="15" id="KW-0675">Receptor</keyword>
<keyword evidence="4" id="KW-0808">Transferase</keyword>
<keyword evidence="16" id="KW-0325">Glycoprotein</keyword>
<comment type="function">
    <text evidence="19">Receptor for basic fibroblast growth factor.</text>
</comment>
<dbReference type="CDD" id="cd00192">
    <property type="entry name" value="PTKc"/>
    <property type="match status" value="1"/>
</dbReference>
<feature type="binding site" evidence="21">
    <location>
        <position position="360"/>
    </location>
    <ligand>
        <name>ATP</name>
        <dbReference type="ChEBI" id="CHEBI:30616"/>
    </ligand>
</feature>
<evidence type="ECO:0000256" key="22">
    <source>
        <dbReference type="SAM" id="MobiDB-lite"/>
    </source>
</evidence>
<evidence type="ECO:0000259" key="25">
    <source>
        <dbReference type="PROSITE" id="PS50011"/>
    </source>
</evidence>
<feature type="domain" description="Protein kinase" evidence="25">
    <location>
        <begin position="326"/>
        <end position="608"/>
    </location>
</feature>
<evidence type="ECO:0000256" key="1">
    <source>
        <dbReference type="ARBA" id="ARBA00004479"/>
    </source>
</evidence>
<feature type="signal peptide" evidence="24">
    <location>
        <begin position="1"/>
        <end position="24"/>
    </location>
</feature>
<dbReference type="PANTHER" id="PTHR24416:SF621">
    <property type="entry name" value="TYROSINE KINASE RECEPTOR CAD96CA"/>
    <property type="match status" value="1"/>
</dbReference>
<dbReference type="GO" id="GO:0004714">
    <property type="term" value="F:transmembrane receptor protein tyrosine kinase activity"/>
    <property type="evidence" value="ECO:0007669"/>
    <property type="project" value="UniProtKB-EC"/>
</dbReference>
<dbReference type="GO" id="GO:1902533">
    <property type="term" value="P:positive regulation of intracellular signal transduction"/>
    <property type="evidence" value="ECO:0007669"/>
    <property type="project" value="UniProtKB-ARBA"/>
</dbReference>
<feature type="compositionally biased region" description="Polar residues" evidence="22">
    <location>
        <begin position="192"/>
        <end position="201"/>
    </location>
</feature>
<dbReference type="Gene3D" id="1.10.510.10">
    <property type="entry name" value="Transferase(Phosphotransferase) domain 1"/>
    <property type="match status" value="1"/>
</dbReference>
<evidence type="ECO:0000256" key="4">
    <source>
        <dbReference type="ARBA" id="ARBA00022679"/>
    </source>
</evidence>
<evidence type="ECO:0000256" key="19">
    <source>
        <dbReference type="ARBA" id="ARBA00056965"/>
    </source>
</evidence>
<gene>
    <name evidence="27" type="ORF">JTE90_007625</name>
</gene>
<keyword evidence="5 23" id="KW-0812">Transmembrane</keyword>
<comment type="catalytic activity">
    <reaction evidence="18">
        <text>L-tyrosyl-[protein] + ATP = O-phospho-L-tyrosyl-[protein] + ADP + H(+)</text>
        <dbReference type="Rhea" id="RHEA:10596"/>
        <dbReference type="Rhea" id="RHEA-COMP:10136"/>
        <dbReference type="Rhea" id="RHEA-COMP:20101"/>
        <dbReference type="ChEBI" id="CHEBI:15378"/>
        <dbReference type="ChEBI" id="CHEBI:30616"/>
        <dbReference type="ChEBI" id="CHEBI:46858"/>
        <dbReference type="ChEBI" id="CHEBI:61978"/>
        <dbReference type="ChEBI" id="CHEBI:456216"/>
        <dbReference type="EC" id="2.7.10.1"/>
    </reaction>
</comment>
<dbReference type="SMART" id="SM00219">
    <property type="entry name" value="TyrKc"/>
    <property type="match status" value="1"/>
</dbReference>
<evidence type="ECO:0000256" key="9">
    <source>
        <dbReference type="ARBA" id="ARBA00022777"/>
    </source>
</evidence>
<dbReference type="InterPro" id="IPR020635">
    <property type="entry name" value="Tyr_kinase_cat_dom"/>
</dbReference>
<keyword evidence="11 23" id="KW-1133">Transmembrane helix</keyword>
<dbReference type="GO" id="GO:0005524">
    <property type="term" value="F:ATP binding"/>
    <property type="evidence" value="ECO:0007669"/>
    <property type="project" value="UniProtKB-UniRule"/>
</dbReference>
<evidence type="ECO:0000256" key="3">
    <source>
        <dbReference type="ARBA" id="ARBA00022553"/>
    </source>
</evidence>
<keyword evidence="14" id="KW-1015">Disulfide bond</keyword>
<sequence>MRSKICRRICLFVFVYHCIQQVSAFTGHNTPPVFEFKRDWIIQEDEPIGSRIITVRTRDDDNDPIEFGIEPARYVDGSEYFRINKDSGEVFLQKALTGQGGNDFYLYITANDGHQTAKIEVYVRVQEPHNSAPSNKAPSLEVPFSTSRPAPRPFPPFAPHPAHTAPRPFRRPPLPPQPIPSGDAAPGPTSAPPQSESQPTTGPEAVPGGQGGEKGGSGGHGGNVVTTTVLPILAVTCLAPLAMLLLWMLHRRCKHNEKLVALKKASSPLARREGSLSETVAFSYSPAALLRPATPPFSTTLSVPGISIPRVGGGESDKWEFPRHRLQFIGILGEGCFGQVWKCLAQDIGPRAETITVAVKTLKENATEKEKKDLLMELEVMKLMEPHPNVVTLLGCCSDKDPILVIMEFISRGKLQTYLRESRAERLYGNLHGSSKHLSSRDLTAFSYQVAKGMDYLVNKGIIHRDLAARNILVDENKVCKVADFGFARDIISSHVYERKSEGRLPIRWMAPESLFDNLYTTKTDVWSFGVLLWEIVTLGSTPYPGLSANEVIRRVRDGFRLEKPEHCRREMYNIMFYCWDKDPLQRPSFGELVTLLDRLMVSDHAYIELERFPDHSYYNITDLSGEKL</sequence>
<dbReference type="InterPro" id="IPR008266">
    <property type="entry name" value="Tyr_kinase_AS"/>
</dbReference>
<evidence type="ECO:0000256" key="14">
    <source>
        <dbReference type="ARBA" id="ARBA00023157"/>
    </source>
</evidence>
<keyword evidence="8 21" id="KW-0547">Nucleotide-binding</keyword>
<keyword evidence="13" id="KW-0829">Tyrosine-protein kinase</keyword>
<dbReference type="PROSITE" id="PS00107">
    <property type="entry name" value="PROTEIN_KINASE_ATP"/>
    <property type="match status" value="1"/>
</dbReference>
<dbReference type="EC" id="2.7.10.1" evidence="2"/>
<keyword evidence="7" id="KW-0677">Repeat</keyword>
<dbReference type="GO" id="GO:0005509">
    <property type="term" value="F:calcium ion binding"/>
    <property type="evidence" value="ECO:0007669"/>
    <property type="project" value="UniProtKB-UniRule"/>
</dbReference>
<feature type="compositionally biased region" description="Pro residues" evidence="22">
    <location>
        <begin position="150"/>
        <end position="159"/>
    </location>
</feature>
<comment type="subcellular location">
    <subcellularLocation>
        <location evidence="1">Membrane</location>
        <topology evidence="1">Single-pass type I membrane protein</topology>
    </subcellularLocation>
</comment>
<evidence type="ECO:0000256" key="24">
    <source>
        <dbReference type="SAM" id="SignalP"/>
    </source>
</evidence>
<dbReference type="PANTHER" id="PTHR24416">
    <property type="entry name" value="TYROSINE-PROTEIN KINASE RECEPTOR"/>
    <property type="match status" value="1"/>
</dbReference>
<dbReference type="SUPFAM" id="SSF56112">
    <property type="entry name" value="Protein kinase-like (PK-like)"/>
    <property type="match status" value="1"/>
</dbReference>
<dbReference type="PROSITE" id="PS00109">
    <property type="entry name" value="PROTEIN_KINASE_TYR"/>
    <property type="match status" value="1"/>
</dbReference>
<evidence type="ECO:0000259" key="26">
    <source>
        <dbReference type="PROSITE" id="PS50268"/>
    </source>
</evidence>
<name>A0AAV6U676_9ARAC</name>
<evidence type="ECO:0000256" key="5">
    <source>
        <dbReference type="ARBA" id="ARBA00022692"/>
    </source>
</evidence>
<dbReference type="PROSITE" id="PS50011">
    <property type="entry name" value="PROTEIN_KINASE_DOM"/>
    <property type="match status" value="1"/>
</dbReference>
<dbReference type="AlphaFoldDB" id="A0AAV6U676"/>
<dbReference type="GO" id="GO:0007156">
    <property type="term" value="P:homophilic cell adhesion via plasma membrane adhesion molecules"/>
    <property type="evidence" value="ECO:0007669"/>
    <property type="project" value="InterPro"/>
</dbReference>
<reference evidence="27 28" key="1">
    <citation type="journal article" date="2022" name="Nat. Ecol. Evol.">
        <title>A masculinizing supergene underlies an exaggerated male reproductive morph in a spider.</title>
        <authorList>
            <person name="Hendrickx F."/>
            <person name="De Corte Z."/>
            <person name="Sonet G."/>
            <person name="Van Belleghem S.M."/>
            <person name="Kostlbacher S."/>
            <person name="Vangestel C."/>
        </authorList>
    </citation>
    <scope>NUCLEOTIDE SEQUENCE [LARGE SCALE GENOMIC DNA]</scope>
    <source>
        <strain evidence="27">W744_W776</strain>
    </source>
</reference>
<evidence type="ECO:0000256" key="10">
    <source>
        <dbReference type="ARBA" id="ARBA00022840"/>
    </source>
</evidence>
<dbReference type="GO" id="GO:0005886">
    <property type="term" value="C:plasma membrane"/>
    <property type="evidence" value="ECO:0007669"/>
    <property type="project" value="TreeGrafter"/>
</dbReference>
<dbReference type="FunFam" id="3.30.200.20:FF:000593">
    <property type="entry name" value="Predicted protein"/>
    <property type="match status" value="1"/>
</dbReference>
<feature type="transmembrane region" description="Helical" evidence="23">
    <location>
        <begin position="229"/>
        <end position="249"/>
    </location>
</feature>
<dbReference type="Proteomes" id="UP000827092">
    <property type="component" value="Unassembled WGS sequence"/>
</dbReference>
<dbReference type="InterPro" id="IPR015919">
    <property type="entry name" value="Cadherin-like_sf"/>
</dbReference>
<keyword evidence="3" id="KW-0597">Phosphoprotein</keyword>
<evidence type="ECO:0000256" key="16">
    <source>
        <dbReference type="ARBA" id="ARBA00023180"/>
    </source>
</evidence>
<evidence type="ECO:0000256" key="12">
    <source>
        <dbReference type="ARBA" id="ARBA00023136"/>
    </source>
</evidence>
<evidence type="ECO:0000256" key="20">
    <source>
        <dbReference type="PROSITE-ProRule" id="PRU00043"/>
    </source>
</evidence>
<evidence type="ECO:0000313" key="28">
    <source>
        <dbReference type="Proteomes" id="UP000827092"/>
    </source>
</evidence>
<keyword evidence="20" id="KW-0106">Calcium</keyword>
<feature type="domain" description="Cadherin" evidence="26">
    <location>
        <begin position="42"/>
        <end position="140"/>
    </location>
</feature>
<dbReference type="InterPro" id="IPR002126">
    <property type="entry name" value="Cadherin-like_dom"/>
</dbReference>
<feature type="chain" id="PRO_5043978180" description="receptor protein-tyrosine kinase" evidence="24">
    <location>
        <begin position="25"/>
        <end position="629"/>
    </location>
</feature>
<dbReference type="SUPFAM" id="SSF49313">
    <property type="entry name" value="Cadherin-like"/>
    <property type="match status" value="1"/>
</dbReference>
<dbReference type="EMBL" id="JAFNEN010000634">
    <property type="protein sequence ID" value="KAG8179353.1"/>
    <property type="molecule type" value="Genomic_DNA"/>
</dbReference>
<dbReference type="PRINTS" id="PR00109">
    <property type="entry name" value="TYRKINASE"/>
</dbReference>
<keyword evidence="10 21" id="KW-0067">ATP-binding</keyword>
<evidence type="ECO:0000256" key="23">
    <source>
        <dbReference type="SAM" id="Phobius"/>
    </source>
</evidence>
<evidence type="ECO:0000256" key="8">
    <source>
        <dbReference type="ARBA" id="ARBA00022741"/>
    </source>
</evidence>
<dbReference type="InterPro" id="IPR011009">
    <property type="entry name" value="Kinase-like_dom_sf"/>
</dbReference>
<proteinExistence type="predicted"/>
<dbReference type="InterPro" id="IPR000719">
    <property type="entry name" value="Prot_kinase_dom"/>
</dbReference>
<evidence type="ECO:0000256" key="21">
    <source>
        <dbReference type="PROSITE-ProRule" id="PRU10141"/>
    </source>
</evidence>
<evidence type="ECO:0000313" key="27">
    <source>
        <dbReference type="EMBL" id="KAG8179353.1"/>
    </source>
</evidence>
<dbReference type="SMART" id="SM00112">
    <property type="entry name" value="CA"/>
    <property type="match status" value="1"/>
</dbReference>
<dbReference type="Gene3D" id="2.60.40.60">
    <property type="entry name" value="Cadherins"/>
    <property type="match status" value="1"/>
</dbReference>
<evidence type="ECO:0000256" key="2">
    <source>
        <dbReference type="ARBA" id="ARBA00011902"/>
    </source>
</evidence>
<keyword evidence="6 24" id="KW-0732">Signal</keyword>
<accession>A0AAV6U676</accession>
<comment type="caution">
    <text evidence="27">The sequence shown here is derived from an EMBL/GenBank/DDBJ whole genome shotgun (WGS) entry which is preliminary data.</text>
</comment>
<evidence type="ECO:0000256" key="13">
    <source>
        <dbReference type="ARBA" id="ARBA00023137"/>
    </source>
</evidence>
<evidence type="ECO:0000256" key="15">
    <source>
        <dbReference type="ARBA" id="ARBA00023170"/>
    </source>
</evidence>
<keyword evidence="17" id="KW-0393">Immunoglobulin domain</keyword>
<dbReference type="PROSITE" id="PS50268">
    <property type="entry name" value="CADHERIN_2"/>
    <property type="match status" value="1"/>
</dbReference>
<keyword evidence="12 23" id="KW-0472">Membrane</keyword>
<dbReference type="GO" id="GO:0007169">
    <property type="term" value="P:cell surface receptor protein tyrosine kinase signaling pathway"/>
    <property type="evidence" value="ECO:0007669"/>
    <property type="project" value="TreeGrafter"/>
</dbReference>
<keyword evidence="28" id="KW-1185">Reference proteome</keyword>
<organism evidence="27 28">
    <name type="scientific">Oedothorax gibbosus</name>
    <dbReference type="NCBI Taxonomy" id="931172"/>
    <lineage>
        <taxon>Eukaryota</taxon>
        <taxon>Metazoa</taxon>
        <taxon>Ecdysozoa</taxon>
        <taxon>Arthropoda</taxon>
        <taxon>Chelicerata</taxon>
        <taxon>Arachnida</taxon>
        <taxon>Araneae</taxon>
        <taxon>Araneomorphae</taxon>
        <taxon>Entelegynae</taxon>
        <taxon>Araneoidea</taxon>
        <taxon>Linyphiidae</taxon>
        <taxon>Erigoninae</taxon>
        <taxon>Oedothorax</taxon>
    </lineage>
</organism>
<dbReference type="CDD" id="cd11304">
    <property type="entry name" value="Cadherin_repeat"/>
    <property type="match status" value="1"/>
</dbReference>
<evidence type="ECO:0000256" key="7">
    <source>
        <dbReference type="ARBA" id="ARBA00022737"/>
    </source>
</evidence>
<protein>
    <recommendedName>
        <fullName evidence="2">receptor protein-tyrosine kinase</fullName>
        <ecNumber evidence="2">2.7.10.1</ecNumber>
    </recommendedName>
</protein>
<evidence type="ECO:0000256" key="11">
    <source>
        <dbReference type="ARBA" id="ARBA00022989"/>
    </source>
</evidence>
<evidence type="ECO:0000256" key="6">
    <source>
        <dbReference type="ARBA" id="ARBA00022729"/>
    </source>
</evidence>